<dbReference type="InterPro" id="IPR051162">
    <property type="entry name" value="T4SS_component"/>
</dbReference>
<dbReference type="Pfam" id="PF19044">
    <property type="entry name" value="P-loop_TraG"/>
    <property type="match status" value="1"/>
</dbReference>
<evidence type="ECO:0000313" key="4">
    <source>
        <dbReference type="Proteomes" id="UP000001491"/>
    </source>
</evidence>
<dbReference type="InterPro" id="IPR027417">
    <property type="entry name" value="P-loop_NTPase"/>
</dbReference>
<keyword evidence="1" id="KW-0472">Membrane</keyword>
<evidence type="ECO:0000256" key="1">
    <source>
        <dbReference type="SAM" id="Phobius"/>
    </source>
</evidence>
<evidence type="ECO:0000259" key="2">
    <source>
        <dbReference type="SMART" id="SM00382"/>
    </source>
</evidence>
<reference evidence="4" key="1">
    <citation type="journal article" date="2009" name="BMC Bioinformatics">
        <title>The Mycoplasma conjunctivae genome sequencing, annotation and analysis.</title>
        <authorList>
            <person name="Calderon-Copete S.P."/>
            <person name="Wigger G."/>
            <person name="Wunderlin C."/>
            <person name="Schmidheini T."/>
            <person name="Frey J."/>
            <person name="Quail M.A."/>
            <person name="Falquet L."/>
        </authorList>
    </citation>
    <scope>NUCLEOTIDE SEQUENCE [LARGE SCALE GENOMIC DNA]</scope>
    <source>
        <strain evidence="4">ATCC 25834 / NCTC 10147 / HRC/581</strain>
    </source>
</reference>
<dbReference type="AlphaFoldDB" id="C5J5Y2"/>
<dbReference type="CDD" id="cd01127">
    <property type="entry name" value="TrwB_TraG_TraD_VirD4"/>
    <property type="match status" value="1"/>
</dbReference>
<dbReference type="Gene3D" id="3.40.50.300">
    <property type="entry name" value="P-loop containing nucleotide triphosphate hydrolases"/>
    <property type="match status" value="1"/>
</dbReference>
<feature type="transmembrane region" description="Helical" evidence="1">
    <location>
        <begin position="37"/>
        <end position="56"/>
    </location>
</feature>
<keyword evidence="4" id="KW-1185">Reference proteome</keyword>
<dbReference type="SUPFAM" id="SSF52540">
    <property type="entry name" value="P-loop containing nucleoside triphosphate hydrolases"/>
    <property type="match status" value="1"/>
</dbReference>
<dbReference type="NCBIfam" id="NF045975">
    <property type="entry name" value="VirB4_plasma"/>
    <property type="match status" value="1"/>
</dbReference>
<dbReference type="HOGENOM" id="CLU_009097_3_0_14"/>
<dbReference type="KEGG" id="mco:MCJ_001810"/>
<dbReference type="InterPro" id="IPR003593">
    <property type="entry name" value="AAA+_ATPase"/>
</dbReference>
<dbReference type="SMART" id="SM00382">
    <property type="entry name" value="AAA"/>
    <property type="match status" value="1"/>
</dbReference>
<dbReference type="InterPro" id="IPR043964">
    <property type="entry name" value="P-loop_TraG"/>
</dbReference>
<dbReference type="eggNOG" id="COG0433">
    <property type="taxonomic scope" value="Bacteria"/>
</dbReference>
<keyword evidence="1" id="KW-1133">Transmembrane helix</keyword>
<dbReference type="PANTHER" id="PTHR30121:SF6">
    <property type="entry name" value="SLR6007 PROTEIN"/>
    <property type="match status" value="1"/>
</dbReference>
<dbReference type="EMBL" id="FM864216">
    <property type="protein sequence ID" value="CAT04874.1"/>
    <property type="molecule type" value="Genomic_DNA"/>
</dbReference>
<dbReference type="Gene3D" id="1.10.8.730">
    <property type="match status" value="1"/>
</dbReference>
<evidence type="ECO:0000313" key="3">
    <source>
        <dbReference type="EMBL" id="CAT04874.1"/>
    </source>
</evidence>
<sequence length="879" mass="102003">MQIHIFRNITLLDLPIILFLFFVSVSIGFTVNDNLFILWKILISFTLFMTTSFPLVKYYKSWALKGYKIVWYFLLYQSRPKRHIRNSKTSANTVNLVPYIKAKNKTIQISGGFFAGVEIKGQDIFSIGSEKIEQIMHKLTIALNAINSKITIVKIAQENDLSKNMIFFEQNKHLCQQKFDQDFCANYQEDIKNFGSYLHHKYFIIIYEKSNNSLLQQLNLLHSNLINSGFANNILNSEELLNVHLKIINFSDFLTDEEINYIHQGDNIAKYVAQKEIKWKPEYFQINDLYFSIQSINEYPFQLPLGWASQLFSSNSNVIWHLTRLTSQQKESSFSKGARNLESNMNEKFNIVQKSKSKIERMALEQIIDVAGSAKEEIFYSTFLFLSVSNTIKGLKELEIENKNNLKNIGATINHLKYRQLQAFTQISFRYKNLLEEDIEMPASNISFGIPFTNRNFNDENFNIIGTTKNEYSPIFFDIFLQNQDRKNSNAFILGTSGAGKTTMTKKIILYNQMIDNITIVLDPQNEYWKLAQFSKGQIINFGGDNTTLFNPLQIQKVFNPKFKEISKYHFNNYETIALHLNTLERFFTILFPNLSHKMIIAIVDSVQKIYKKEGFYLKEVDITKLNSHDYPTISDLIREVKESDFDYLLPQEKATILASLNYEFGDLGKLNHLFNGVASEINLQNLLTIFNVSTLMHLEKRIYQAGFFLILSFIEGQIAANIQNDKKIILVVDEAHKFIDESNMIALDFLFKITKTIRKYNGSIVITTQNPGDFAISGEFARKSESIIENCQYAFFFNLKNNDIEKVDKLFSASGGLTNEEKYFISYAQVGDFIFFVNANERYLCSSYYNSGEKHLFFDQGNRFLKITNDYEVQNYSN</sequence>
<name>C5J5Y2_MESCH</name>
<accession>C5J5Y2</accession>
<dbReference type="PANTHER" id="PTHR30121">
    <property type="entry name" value="UNCHARACTERIZED PROTEIN YJGR-RELATED"/>
    <property type="match status" value="1"/>
</dbReference>
<organism evidence="3 4">
    <name type="scientific">Mesomycoplasma conjunctivae (strain ATCC 25834 / NCTC 10147 / HRC/581)</name>
    <name type="common">Mycoplasma conjunctivae</name>
    <dbReference type="NCBI Taxonomy" id="572263"/>
    <lineage>
        <taxon>Bacteria</taxon>
        <taxon>Bacillati</taxon>
        <taxon>Mycoplasmatota</taxon>
        <taxon>Mycoplasmoidales</taxon>
        <taxon>Metamycoplasmataceae</taxon>
        <taxon>Mesomycoplasma</taxon>
    </lineage>
</organism>
<gene>
    <name evidence="3" type="primary">trsE</name>
    <name evidence="3" type="ordered locus">MCJ_001810</name>
</gene>
<proteinExistence type="predicted"/>
<dbReference type="Proteomes" id="UP000001491">
    <property type="component" value="Chromosome"/>
</dbReference>
<keyword evidence="1" id="KW-0812">Transmembrane</keyword>
<protein>
    <submittedName>
        <fullName evidence="3">Transfer complex protein</fullName>
    </submittedName>
</protein>
<feature type="transmembrane region" description="Helical" evidence="1">
    <location>
        <begin position="12"/>
        <end position="31"/>
    </location>
</feature>
<feature type="domain" description="AAA+ ATPase" evidence="2">
    <location>
        <begin position="487"/>
        <end position="795"/>
    </location>
</feature>